<organism evidence="1 2">
    <name type="scientific">Actinomadura yumaensis</name>
    <dbReference type="NCBI Taxonomy" id="111807"/>
    <lineage>
        <taxon>Bacteria</taxon>
        <taxon>Bacillati</taxon>
        <taxon>Actinomycetota</taxon>
        <taxon>Actinomycetes</taxon>
        <taxon>Streptosporangiales</taxon>
        <taxon>Thermomonosporaceae</taxon>
        <taxon>Actinomadura</taxon>
    </lineage>
</organism>
<accession>A0ABW2CRM3</accession>
<dbReference type="EMBL" id="JBHSXS010000019">
    <property type="protein sequence ID" value="MFC6883359.1"/>
    <property type="molecule type" value="Genomic_DNA"/>
</dbReference>
<name>A0ABW2CRM3_9ACTN</name>
<evidence type="ECO:0000313" key="1">
    <source>
        <dbReference type="EMBL" id="MFC6883359.1"/>
    </source>
</evidence>
<comment type="caution">
    <text evidence="1">The sequence shown here is derived from an EMBL/GenBank/DDBJ whole genome shotgun (WGS) entry which is preliminary data.</text>
</comment>
<reference evidence="2" key="1">
    <citation type="journal article" date="2019" name="Int. J. Syst. Evol. Microbiol.">
        <title>The Global Catalogue of Microorganisms (GCM) 10K type strain sequencing project: providing services to taxonomists for standard genome sequencing and annotation.</title>
        <authorList>
            <consortium name="The Broad Institute Genomics Platform"/>
            <consortium name="The Broad Institute Genome Sequencing Center for Infectious Disease"/>
            <person name="Wu L."/>
            <person name="Ma J."/>
        </authorList>
    </citation>
    <scope>NUCLEOTIDE SEQUENCE [LARGE SCALE GENOMIC DNA]</scope>
    <source>
        <strain evidence="2">JCM 3369</strain>
    </source>
</reference>
<sequence>MEYSLTREGTNGNPVKVEITELSSRQTIGVPHAMRGSEPVEVHFERYSYIPALQESVDELYRTAEGDSNDDEIQAGHDLRETVESLIADEDLAEFL</sequence>
<keyword evidence="2" id="KW-1185">Reference proteome</keyword>
<evidence type="ECO:0000313" key="2">
    <source>
        <dbReference type="Proteomes" id="UP001596380"/>
    </source>
</evidence>
<gene>
    <name evidence="1" type="ORF">ACFQKB_26620</name>
</gene>
<proteinExistence type="predicted"/>
<protein>
    <submittedName>
        <fullName evidence="1">Uncharacterized protein</fullName>
    </submittedName>
</protein>
<dbReference type="RefSeq" id="WP_378050146.1">
    <property type="nucleotide sequence ID" value="NZ_JBHSXE010000002.1"/>
</dbReference>
<dbReference type="Proteomes" id="UP001596380">
    <property type="component" value="Unassembled WGS sequence"/>
</dbReference>